<dbReference type="AlphaFoldDB" id="A0A9Q0CPU2"/>
<name>A0A9Q0CPU2_9POAL</name>
<comment type="caution">
    <text evidence="3">The sequence shown here is derived from an EMBL/GenBank/DDBJ whole genome shotgun (WGS) entry which is preliminary data.</text>
</comment>
<evidence type="ECO:0000313" key="3">
    <source>
        <dbReference type="EMBL" id="KAJ1697952.1"/>
    </source>
</evidence>
<reference evidence="3" key="1">
    <citation type="journal article" date="2022" name="Cell">
        <title>Repeat-based holocentromeres influence genome architecture and karyotype evolution.</title>
        <authorList>
            <person name="Hofstatter P.G."/>
            <person name="Thangavel G."/>
            <person name="Lux T."/>
            <person name="Neumann P."/>
            <person name="Vondrak T."/>
            <person name="Novak P."/>
            <person name="Zhang M."/>
            <person name="Costa L."/>
            <person name="Castellani M."/>
            <person name="Scott A."/>
            <person name="Toegelov H."/>
            <person name="Fuchs J."/>
            <person name="Mata-Sucre Y."/>
            <person name="Dias Y."/>
            <person name="Vanzela A.L.L."/>
            <person name="Huettel B."/>
            <person name="Almeida C.C.S."/>
            <person name="Simkova H."/>
            <person name="Souza G."/>
            <person name="Pedrosa-Harand A."/>
            <person name="Macas J."/>
            <person name="Mayer K.F.X."/>
            <person name="Houben A."/>
            <person name="Marques A."/>
        </authorList>
    </citation>
    <scope>NUCLEOTIDE SEQUENCE</scope>
    <source>
        <strain evidence="3">RhyBre1mFocal</strain>
    </source>
</reference>
<dbReference type="EMBL" id="JAMQYH010000002">
    <property type="protein sequence ID" value="KAJ1697952.1"/>
    <property type="molecule type" value="Genomic_DNA"/>
</dbReference>
<feature type="coiled-coil region" evidence="1">
    <location>
        <begin position="38"/>
        <end position="79"/>
    </location>
</feature>
<evidence type="ECO:0000313" key="4">
    <source>
        <dbReference type="Proteomes" id="UP001151287"/>
    </source>
</evidence>
<keyword evidence="4" id="KW-1185">Reference proteome</keyword>
<dbReference type="PANTHER" id="PTHR34807:SF3">
    <property type="entry name" value="OS08G0270800 PROTEIN"/>
    <property type="match status" value="1"/>
</dbReference>
<keyword evidence="1" id="KW-0175">Coiled coil</keyword>
<evidence type="ECO:0000256" key="1">
    <source>
        <dbReference type="SAM" id="Coils"/>
    </source>
</evidence>
<proteinExistence type="predicted"/>
<gene>
    <name evidence="3" type="ORF">LUZ63_006464</name>
</gene>
<feature type="region of interest" description="Disordered" evidence="2">
    <location>
        <begin position="1"/>
        <end position="22"/>
    </location>
</feature>
<dbReference type="Proteomes" id="UP001151287">
    <property type="component" value="Unassembled WGS sequence"/>
</dbReference>
<protein>
    <submittedName>
        <fullName evidence="3">Uncharacterized protein</fullName>
    </submittedName>
</protein>
<organism evidence="3 4">
    <name type="scientific">Rhynchospora breviuscula</name>
    <dbReference type="NCBI Taxonomy" id="2022672"/>
    <lineage>
        <taxon>Eukaryota</taxon>
        <taxon>Viridiplantae</taxon>
        <taxon>Streptophyta</taxon>
        <taxon>Embryophyta</taxon>
        <taxon>Tracheophyta</taxon>
        <taxon>Spermatophyta</taxon>
        <taxon>Magnoliopsida</taxon>
        <taxon>Liliopsida</taxon>
        <taxon>Poales</taxon>
        <taxon>Cyperaceae</taxon>
        <taxon>Cyperoideae</taxon>
        <taxon>Rhynchosporeae</taxon>
        <taxon>Rhynchospora</taxon>
    </lineage>
</organism>
<sequence length="194" mass="22162">MKKVKRSPLMEASPSTSSYQVGDGDRARFRYQSLWLDYLDLQKETDAKKKQLMKAKQRKLKVEAEVKFLRRKFKSLSNNPAQIIQRRLKKLPTLKEETSSNEDANQVKKGSGIVIRDRDAAPRASVIDLNQACVPIGDEMDDFNGTKEPVRPDKTKSYHVEGEQAMASDVRTSVCRDGKGKRKITWQDHLALRV</sequence>
<dbReference type="PANTHER" id="PTHR34807">
    <property type="entry name" value="OS08G0270800 PROTEIN"/>
    <property type="match status" value="1"/>
</dbReference>
<dbReference type="OrthoDB" id="993453at2759"/>
<accession>A0A9Q0CPU2</accession>
<evidence type="ECO:0000256" key="2">
    <source>
        <dbReference type="SAM" id="MobiDB-lite"/>
    </source>
</evidence>